<sequence length="284" mass="31246">MLAVVQSTTPTLTLKDYKSEVKPTWCPGCGDFGVLNATLRSMAALKLPVDQTVVVSGIGCSSRFPHFIRTFGFHSVHGRALPVAQGLKMARPDLTVIAVGGDGDFFSIGVGHLVHAALRNIDITAIVMDNETYGLTKGQTSPTSPHGHKTKSSPYGLLASQFNPVATALSLNVSFVARGYSARPKELAALIEQATLHRGFSFVHVLSPCPTFYNTFDAWDAAVTPLPEDHDPSSRLKALEYALDSEKQYIGLFYREERPTMERVTREVVEPREFRIDEYIQRYA</sequence>
<evidence type="ECO:0000256" key="4">
    <source>
        <dbReference type="ARBA" id="ARBA00022723"/>
    </source>
</evidence>
<comment type="caution">
    <text evidence="12">The sequence shown here is derived from an EMBL/GenBank/DDBJ whole genome shotgun (WGS) entry which is preliminary data.</text>
</comment>
<evidence type="ECO:0000313" key="13">
    <source>
        <dbReference type="Proteomes" id="UP000248706"/>
    </source>
</evidence>
<organism evidence="12 13">
    <name type="scientific">Thermogemmatispora tikiterensis</name>
    <dbReference type="NCBI Taxonomy" id="1825093"/>
    <lineage>
        <taxon>Bacteria</taxon>
        <taxon>Bacillati</taxon>
        <taxon>Chloroflexota</taxon>
        <taxon>Ktedonobacteria</taxon>
        <taxon>Thermogemmatisporales</taxon>
        <taxon>Thermogemmatisporaceae</taxon>
        <taxon>Thermogemmatispora</taxon>
    </lineage>
</organism>
<dbReference type="InterPro" id="IPR032686">
    <property type="entry name" value="PFO_beta_C"/>
</dbReference>
<evidence type="ECO:0000259" key="10">
    <source>
        <dbReference type="Pfam" id="PF02775"/>
    </source>
</evidence>
<dbReference type="PANTHER" id="PTHR48084">
    <property type="entry name" value="2-OXOGLUTARATE OXIDOREDUCTASE SUBUNIT KORB-RELATED"/>
    <property type="match status" value="1"/>
</dbReference>
<keyword evidence="8" id="KW-0411">Iron-sulfur</keyword>
<evidence type="ECO:0000313" key="12">
    <source>
        <dbReference type="EMBL" id="RAQ98201.1"/>
    </source>
</evidence>
<dbReference type="CDD" id="cd03375">
    <property type="entry name" value="TPP_OGFOR"/>
    <property type="match status" value="1"/>
</dbReference>
<comment type="cofactor">
    <cofactor evidence="3">
        <name>[4Fe-4S] cluster</name>
        <dbReference type="ChEBI" id="CHEBI:49883"/>
    </cofactor>
</comment>
<gene>
    <name evidence="12" type="ORF">A4R35_21850</name>
</gene>
<keyword evidence="4" id="KW-0479">Metal-binding</keyword>
<keyword evidence="9" id="KW-0786">Thiamine pyrophosphate</keyword>
<dbReference type="Pfam" id="PF02775">
    <property type="entry name" value="TPP_enzyme_C"/>
    <property type="match status" value="1"/>
</dbReference>
<feature type="domain" description="Pyruvate ferredoxin oxidoreductase beta subunit C-terminal" evidence="11">
    <location>
        <begin position="209"/>
        <end position="266"/>
    </location>
</feature>
<dbReference type="GO" id="GO:0045333">
    <property type="term" value="P:cellular respiration"/>
    <property type="evidence" value="ECO:0007669"/>
    <property type="project" value="UniProtKB-ARBA"/>
</dbReference>
<keyword evidence="5" id="KW-0460">Magnesium</keyword>
<keyword evidence="13" id="KW-1185">Reference proteome</keyword>
<dbReference type="GO" id="GO:0016625">
    <property type="term" value="F:oxidoreductase activity, acting on the aldehyde or oxo group of donors, iron-sulfur protein as acceptor"/>
    <property type="evidence" value="ECO:0007669"/>
    <property type="project" value="UniProtKB-ARBA"/>
</dbReference>
<dbReference type="NCBIfam" id="TIGR02177">
    <property type="entry name" value="PorB_KorB"/>
    <property type="match status" value="1"/>
</dbReference>
<evidence type="ECO:0000256" key="8">
    <source>
        <dbReference type="ARBA" id="ARBA00023014"/>
    </source>
</evidence>
<dbReference type="SUPFAM" id="SSF52518">
    <property type="entry name" value="Thiamin diphosphate-binding fold (THDP-binding)"/>
    <property type="match status" value="1"/>
</dbReference>
<name>A0A328VN06_9CHLR</name>
<dbReference type="GO" id="GO:0051536">
    <property type="term" value="F:iron-sulfur cluster binding"/>
    <property type="evidence" value="ECO:0007669"/>
    <property type="project" value="UniProtKB-KW"/>
</dbReference>
<proteinExistence type="predicted"/>
<evidence type="ECO:0000256" key="1">
    <source>
        <dbReference type="ARBA" id="ARBA00001946"/>
    </source>
</evidence>
<dbReference type="AlphaFoldDB" id="A0A328VN06"/>
<dbReference type="Gene3D" id="3.40.50.970">
    <property type="match status" value="1"/>
</dbReference>
<protein>
    <submittedName>
        <fullName evidence="12">2-oxoacid ferredoxin oxidoreductase</fullName>
    </submittedName>
</protein>
<dbReference type="Proteomes" id="UP000248706">
    <property type="component" value="Unassembled WGS sequence"/>
</dbReference>
<dbReference type="PANTHER" id="PTHR48084:SF4">
    <property type="entry name" value="2-OXOGLUTARATE OXIDOREDUCTASE SUBUNIT KORB"/>
    <property type="match status" value="1"/>
</dbReference>
<comment type="cofactor">
    <cofactor evidence="1">
        <name>Mg(2+)</name>
        <dbReference type="ChEBI" id="CHEBI:18420"/>
    </cofactor>
</comment>
<dbReference type="InterPro" id="IPR051457">
    <property type="entry name" value="2-oxoacid:Fd_oxidoreductase"/>
</dbReference>
<evidence type="ECO:0000259" key="11">
    <source>
        <dbReference type="Pfam" id="PF12367"/>
    </source>
</evidence>
<dbReference type="InterPro" id="IPR029061">
    <property type="entry name" value="THDP-binding"/>
</dbReference>
<evidence type="ECO:0000256" key="6">
    <source>
        <dbReference type="ARBA" id="ARBA00023002"/>
    </source>
</evidence>
<feature type="domain" description="Thiamine pyrophosphate enzyme TPP-binding" evidence="10">
    <location>
        <begin position="58"/>
        <end position="205"/>
    </location>
</feature>
<keyword evidence="6" id="KW-0560">Oxidoreductase</keyword>
<evidence type="ECO:0000256" key="3">
    <source>
        <dbReference type="ARBA" id="ARBA00001966"/>
    </source>
</evidence>
<dbReference type="Pfam" id="PF12367">
    <property type="entry name" value="PFO_beta_C"/>
    <property type="match status" value="1"/>
</dbReference>
<reference evidence="12 13" key="1">
    <citation type="submission" date="2016-08" db="EMBL/GenBank/DDBJ databases">
        <title>Analysis of Carbohydrate Active Enzymes in Thermogemmatispora T81 Reveals Carbohydrate Degradation Ability.</title>
        <authorList>
            <person name="Tomazini A."/>
            <person name="Lal S."/>
            <person name="Stott M."/>
            <person name="Henrissat B."/>
            <person name="Polikarpov I."/>
            <person name="Sparling R."/>
            <person name="Levin D.B."/>
        </authorList>
    </citation>
    <scope>NUCLEOTIDE SEQUENCE [LARGE SCALE GENOMIC DNA]</scope>
    <source>
        <strain evidence="12 13">T81</strain>
    </source>
</reference>
<comment type="cofactor">
    <cofactor evidence="2">
        <name>thiamine diphosphate</name>
        <dbReference type="ChEBI" id="CHEBI:58937"/>
    </cofactor>
</comment>
<evidence type="ECO:0000256" key="5">
    <source>
        <dbReference type="ARBA" id="ARBA00022842"/>
    </source>
</evidence>
<dbReference type="EMBL" id="MCIF01000002">
    <property type="protein sequence ID" value="RAQ98201.1"/>
    <property type="molecule type" value="Genomic_DNA"/>
</dbReference>
<dbReference type="InterPro" id="IPR011896">
    <property type="entry name" value="OFOB"/>
</dbReference>
<evidence type="ECO:0000256" key="7">
    <source>
        <dbReference type="ARBA" id="ARBA00023004"/>
    </source>
</evidence>
<dbReference type="GO" id="GO:0030976">
    <property type="term" value="F:thiamine pyrophosphate binding"/>
    <property type="evidence" value="ECO:0007669"/>
    <property type="project" value="InterPro"/>
</dbReference>
<evidence type="ECO:0000256" key="2">
    <source>
        <dbReference type="ARBA" id="ARBA00001964"/>
    </source>
</evidence>
<keyword evidence="7" id="KW-0408">Iron</keyword>
<evidence type="ECO:0000256" key="9">
    <source>
        <dbReference type="ARBA" id="ARBA00023052"/>
    </source>
</evidence>
<accession>A0A328VN06</accession>
<dbReference type="InterPro" id="IPR011766">
    <property type="entry name" value="TPP_enzyme_TPP-bd"/>
</dbReference>
<dbReference type="OrthoDB" id="9775140at2"/>
<dbReference type="GO" id="GO:0046872">
    <property type="term" value="F:metal ion binding"/>
    <property type="evidence" value="ECO:0007669"/>
    <property type="project" value="UniProtKB-KW"/>
</dbReference>